<dbReference type="Gene3D" id="1.10.287.310">
    <property type="match status" value="1"/>
</dbReference>
<keyword evidence="2 5" id="KW-0689">Ribosomal protein</keyword>
<keyword evidence="3 5" id="KW-0687">Ribonucleoprotein</keyword>
<dbReference type="EMBL" id="PCRK01000182">
    <property type="protein sequence ID" value="PIP18655.1"/>
    <property type="molecule type" value="Genomic_DNA"/>
</dbReference>
<dbReference type="GO" id="GO:0006412">
    <property type="term" value="P:translation"/>
    <property type="evidence" value="ECO:0007669"/>
    <property type="project" value="UniProtKB-UniRule"/>
</dbReference>
<dbReference type="SUPFAM" id="SSF46561">
    <property type="entry name" value="Ribosomal protein L29 (L29p)"/>
    <property type="match status" value="1"/>
</dbReference>
<sequence>MEKQEKAKELINLSRVELLEKEKGLKDELFKLNLQRYAGRVEKPHMFSLIKRSIARIETILNLKERKI</sequence>
<comment type="similarity">
    <text evidence="1 5">Belongs to the universal ribosomal protein uL29 family.</text>
</comment>
<proteinExistence type="inferred from homology"/>
<dbReference type="NCBIfam" id="TIGR00012">
    <property type="entry name" value="L29"/>
    <property type="match status" value="1"/>
</dbReference>
<evidence type="ECO:0000256" key="2">
    <source>
        <dbReference type="ARBA" id="ARBA00022980"/>
    </source>
</evidence>
<dbReference type="HAMAP" id="MF_00374">
    <property type="entry name" value="Ribosomal_uL29"/>
    <property type="match status" value="1"/>
</dbReference>
<organism evidence="6 7">
    <name type="scientific">Candidatus Sherwoodlollariibacterium unditelluris</name>
    <dbReference type="NCBI Taxonomy" id="1974757"/>
    <lineage>
        <taxon>Bacteria</taxon>
        <taxon>Pseudomonadati</taxon>
        <taxon>Candidatus Omnitrophota</taxon>
        <taxon>Candidatus Sherwoodlollariibacterium</taxon>
    </lineage>
</organism>
<protein>
    <recommendedName>
        <fullName evidence="4 5">Large ribosomal subunit protein uL29</fullName>
    </recommendedName>
</protein>
<dbReference type="GO" id="GO:0003735">
    <property type="term" value="F:structural constituent of ribosome"/>
    <property type="evidence" value="ECO:0007669"/>
    <property type="project" value="InterPro"/>
</dbReference>
<dbReference type="PROSITE" id="PS00579">
    <property type="entry name" value="RIBOSOMAL_L29"/>
    <property type="match status" value="1"/>
</dbReference>
<name>A0A2G9YHF0_9BACT</name>
<dbReference type="CDD" id="cd00427">
    <property type="entry name" value="Ribosomal_L29_HIP"/>
    <property type="match status" value="1"/>
</dbReference>
<accession>A0A2G9YHF0</accession>
<evidence type="ECO:0000256" key="4">
    <source>
        <dbReference type="ARBA" id="ARBA00035204"/>
    </source>
</evidence>
<dbReference type="GO" id="GO:1990904">
    <property type="term" value="C:ribonucleoprotein complex"/>
    <property type="evidence" value="ECO:0007669"/>
    <property type="project" value="UniProtKB-KW"/>
</dbReference>
<evidence type="ECO:0000256" key="5">
    <source>
        <dbReference type="HAMAP-Rule" id="MF_00374"/>
    </source>
</evidence>
<dbReference type="GO" id="GO:0005840">
    <property type="term" value="C:ribosome"/>
    <property type="evidence" value="ECO:0007669"/>
    <property type="project" value="UniProtKB-KW"/>
</dbReference>
<dbReference type="InterPro" id="IPR001854">
    <property type="entry name" value="Ribosomal_uL29"/>
</dbReference>
<gene>
    <name evidence="5 6" type="primary">rpmC</name>
    <name evidence="6" type="ORF">COX41_07090</name>
</gene>
<reference evidence="6 7" key="1">
    <citation type="submission" date="2017-09" db="EMBL/GenBank/DDBJ databases">
        <title>Depth-based differentiation of microbial function through sediment-hosted aquifers and enrichment of novel symbionts in the deep terrestrial subsurface.</title>
        <authorList>
            <person name="Probst A.J."/>
            <person name="Ladd B."/>
            <person name="Jarett J.K."/>
            <person name="Geller-Mcgrath D.E."/>
            <person name="Sieber C.M."/>
            <person name="Emerson J.B."/>
            <person name="Anantharaman K."/>
            <person name="Thomas B.C."/>
            <person name="Malmstrom R."/>
            <person name="Stieglmeier M."/>
            <person name="Klingl A."/>
            <person name="Woyke T."/>
            <person name="Ryan C.M."/>
            <person name="Banfield J.F."/>
        </authorList>
    </citation>
    <scope>NUCLEOTIDE SEQUENCE [LARGE SCALE GENOMIC DNA]</scope>
    <source>
        <strain evidence="6">CG23_combo_of_CG06-09_8_20_14_all_41_10</strain>
    </source>
</reference>
<dbReference type="InterPro" id="IPR036049">
    <property type="entry name" value="Ribosomal_uL29_sf"/>
</dbReference>
<evidence type="ECO:0000256" key="3">
    <source>
        <dbReference type="ARBA" id="ARBA00023274"/>
    </source>
</evidence>
<dbReference type="AlphaFoldDB" id="A0A2G9YHF0"/>
<dbReference type="Pfam" id="PF00831">
    <property type="entry name" value="Ribosomal_L29"/>
    <property type="match status" value="1"/>
</dbReference>
<dbReference type="Proteomes" id="UP000231292">
    <property type="component" value="Unassembled WGS sequence"/>
</dbReference>
<comment type="caution">
    <text evidence="6">The sequence shown here is derived from an EMBL/GenBank/DDBJ whole genome shotgun (WGS) entry which is preliminary data.</text>
</comment>
<evidence type="ECO:0000313" key="7">
    <source>
        <dbReference type="Proteomes" id="UP000231292"/>
    </source>
</evidence>
<evidence type="ECO:0000256" key="1">
    <source>
        <dbReference type="ARBA" id="ARBA00009254"/>
    </source>
</evidence>
<dbReference type="InterPro" id="IPR018254">
    <property type="entry name" value="Ribosomal_uL29_CS"/>
</dbReference>
<evidence type="ECO:0000313" key="6">
    <source>
        <dbReference type="EMBL" id="PIP18655.1"/>
    </source>
</evidence>